<keyword evidence="2" id="KW-1185">Reference proteome</keyword>
<organism evidence="1 2">
    <name type="scientific">Leptospira brenneri</name>
    <dbReference type="NCBI Taxonomy" id="2023182"/>
    <lineage>
        <taxon>Bacteria</taxon>
        <taxon>Pseudomonadati</taxon>
        <taxon>Spirochaetota</taxon>
        <taxon>Spirochaetia</taxon>
        <taxon>Leptospirales</taxon>
        <taxon>Leptospiraceae</taxon>
        <taxon>Leptospira</taxon>
    </lineage>
</organism>
<dbReference type="EMBL" id="RQFP01000014">
    <property type="protein sequence ID" value="TGK91798.1"/>
    <property type="molecule type" value="Genomic_DNA"/>
</dbReference>
<dbReference type="AlphaFoldDB" id="A0A2M9Y1F4"/>
<accession>A0A2M9Y1F4</accession>
<sequence length="185" mass="21741">MNWFFFKKKQSLNLSPEAIERINEESRKLGIPQVLVLDLKQNPKDIGQVLIRFADRIPTDSGYLRCEGKDTEKKLSFGELRYELGKFYFYPNIDLEWKKTPNPGIQKITSNYTFSEVPIYLEKEEFYKLKPILKDCFLREGVASIYIKGTSCQLEICDLTLEKEKRISDDLLTYLSSLYQGPWEE</sequence>
<name>A0A2M9Y1F4_9LEPT</name>
<proteinExistence type="predicted"/>
<dbReference type="RefSeq" id="WP_100790643.1">
    <property type="nucleotide sequence ID" value="NZ_NPDQ01000004.1"/>
</dbReference>
<evidence type="ECO:0000313" key="2">
    <source>
        <dbReference type="Proteomes" id="UP000297891"/>
    </source>
</evidence>
<gene>
    <name evidence="1" type="ORF">EHQ30_16530</name>
</gene>
<dbReference type="OrthoDB" id="345545at2"/>
<dbReference type="Proteomes" id="UP000297891">
    <property type="component" value="Unassembled WGS sequence"/>
</dbReference>
<reference evidence="1" key="1">
    <citation type="journal article" date="2019" name="PLoS Negl. Trop. Dis.">
        <title>Revisiting the worldwide diversity of Leptospira species in the environment.</title>
        <authorList>
            <person name="Vincent A.T."/>
            <person name="Schiettekatte O."/>
            <person name="Bourhy P."/>
            <person name="Veyrier F.J."/>
            <person name="Picardeau M."/>
        </authorList>
    </citation>
    <scope>NUCLEOTIDE SEQUENCE [LARGE SCALE GENOMIC DNA]</scope>
    <source>
        <strain evidence="1">201800277</strain>
    </source>
</reference>
<evidence type="ECO:0000313" key="1">
    <source>
        <dbReference type="EMBL" id="TGK91798.1"/>
    </source>
</evidence>
<comment type="caution">
    <text evidence="1">The sequence shown here is derived from an EMBL/GenBank/DDBJ whole genome shotgun (WGS) entry which is preliminary data.</text>
</comment>
<protein>
    <submittedName>
        <fullName evidence="1">Uncharacterized protein</fullName>
    </submittedName>
</protein>